<proteinExistence type="predicted"/>
<evidence type="ECO:0000313" key="2">
    <source>
        <dbReference type="Proteomes" id="UP001151760"/>
    </source>
</evidence>
<dbReference type="Proteomes" id="UP001151760">
    <property type="component" value="Unassembled WGS sequence"/>
</dbReference>
<organism evidence="1 2">
    <name type="scientific">Tanacetum coccineum</name>
    <dbReference type="NCBI Taxonomy" id="301880"/>
    <lineage>
        <taxon>Eukaryota</taxon>
        <taxon>Viridiplantae</taxon>
        <taxon>Streptophyta</taxon>
        <taxon>Embryophyta</taxon>
        <taxon>Tracheophyta</taxon>
        <taxon>Spermatophyta</taxon>
        <taxon>Magnoliopsida</taxon>
        <taxon>eudicotyledons</taxon>
        <taxon>Gunneridae</taxon>
        <taxon>Pentapetalae</taxon>
        <taxon>asterids</taxon>
        <taxon>campanulids</taxon>
        <taxon>Asterales</taxon>
        <taxon>Asteraceae</taxon>
        <taxon>Asteroideae</taxon>
        <taxon>Anthemideae</taxon>
        <taxon>Anthemidinae</taxon>
        <taxon>Tanacetum</taxon>
    </lineage>
</organism>
<sequence>MSGESGESSPAGALQSPHQLTEQSWVDATSAYLQAGVCLNTPLFHSGIPMSEDTIDSGCSTHIDEMLYYVVVLLREVSEDEWKMMSEDSRERGDACLDANLRAGKGPTLFLAVKNLRGPLRLVRHRLVGEMCSGKVISSGESESEPV</sequence>
<name>A0ABQ5BUY8_9ASTR</name>
<protein>
    <submittedName>
        <fullName evidence="1">Uncharacterized protein</fullName>
    </submittedName>
</protein>
<accession>A0ABQ5BUY8</accession>
<reference evidence="1" key="2">
    <citation type="submission" date="2022-01" db="EMBL/GenBank/DDBJ databases">
        <authorList>
            <person name="Yamashiro T."/>
            <person name="Shiraishi A."/>
            <person name="Satake H."/>
            <person name="Nakayama K."/>
        </authorList>
    </citation>
    <scope>NUCLEOTIDE SEQUENCE</scope>
</reference>
<keyword evidence="2" id="KW-1185">Reference proteome</keyword>
<evidence type="ECO:0000313" key="1">
    <source>
        <dbReference type="EMBL" id="GJT18596.1"/>
    </source>
</evidence>
<dbReference type="EMBL" id="BQNB010013649">
    <property type="protein sequence ID" value="GJT18596.1"/>
    <property type="molecule type" value="Genomic_DNA"/>
</dbReference>
<gene>
    <name evidence="1" type="ORF">Tco_0877302</name>
</gene>
<comment type="caution">
    <text evidence="1">The sequence shown here is derived from an EMBL/GenBank/DDBJ whole genome shotgun (WGS) entry which is preliminary data.</text>
</comment>
<reference evidence="1" key="1">
    <citation type="journal article" date="2022" name="Int. J. Mol. Sci.">
        <title>Draft Genome of Tanacetum Coccineum: Genomic Comparison of Closely Related Tanacetum-Family Plants.</title>
        <authorList>
            <person name="Yamashiro T."/>
            <person name="Shiraishi A."/>
            <person name="Nakayama K."/>
            <person name="Satake H."/>
        </authorList>
    </citation>
    <scope>NUCLEOTIDE SEQUENCE</scope>
</reference>